<dbReference type="OrthoDB" id="2121828at2759"/>
<dbReference type="GO" id="GO:0004322">
    <property type="term" value="F:ferroxidase activity"/>
    <property type="evidence" value="ECO:0007669"/>
    <property type="project" value="TreeGrafter"/>
</dbReference>
<feature type="transmembrane region" description="Helical" evidence="6">
    <location>
        <begin position="545"/>
        <end position="565"/>
    </location>
</feature>
<comment type="similarity">
    <text evidence="1">Belongs to the multicopper oxidase family.</text>
</comment>
<dbReference type="SUPFAM" id="SSF49503">
    <property type="entry name" value="Cupredoxins"/>
    <property type="match status" value="3"/>
</dbReference>
<dbReference type="InterPro" id="IPR044130">
    <property type="entry name" value="CuRO_2_Fet3-like"/>
</dbReference>
<reference evidence="11 12" key="1">
    <citation type="submission" date="2016-07" db="EMBL/GenBank/DDBJ databases">
        <title>Pervasive Adenine N6-methylation of Active Genes in Fungi.</title>
        <authorList>
            <consortium name="DOE Joint Genome Institute"/>
            <person name="Mondo S.J."/>
            <person name="Dannebaum R.O."/>
            <person name="Kuo R.C."/>
            <person name="Labutti K."/>
            <person name="Haridas S."/>
            <person name="Kuo A."/>
            <person name="Salamov A."/>
            <person name="Ahrendt S.R."/>
            <person name="Lipzen A."/>
            <person name="Sullivan W."/>
            <person name="Andreopoulos W.B."/>
            <person name="Clum A."/>
            <person name="Lindquist E."/>
            <person name="Daum C."/>
            <person name="Ramamoorthy G.K."/>
            <person name="Gryganskyi A."/>
            <person name="Culley D."/>
            <person name="Magnuson J.K."/>
            <person name="James T.Y."/>
            <person name="O'Malley M.A."/>
            <person name="Stajich J.E."/>
            <person name="Spatafora J.W."/>
            <person name="Visel A."/>
            <person name="Grigoriev I.V."/>
        </authorList>
    </citation>
    <scope>NUCLEOTIDE SEQUENCE [LARGE SCALE GENOMIC DNA]</scope>
    <source>
        <strain evidence="11 12">NRRL 3301</strain>
    </source>
</reference>
<evidence type="ECO:0000313" key="11">
    <source>
        <dbReference type="EMBL" id="ORX49058.1"/>
    </source>
</evidence>
<protein>
    <submittedName>
        <fullName evidence="11">Uncharacterized protein</fullName>
    </submittedName>
</protein>
<dbReference type="InterPro" id="IPR033138">
    <property type="entry name" value="Cu_oxidase_CS"/>
</dbReference>
<evidence type="ECO:0000256" key="3">
    <source>
        <dbReference type="ARBA" id="ARBA00022729"/>
    </source>
</evidence>
<dbReference type="CDD" id="cd13877">
    <property type="entry name" value="CuRO_2_Fet3p_like"/>
    <property type="match status" value="1"/>
</dbReference>
<dbReference type="InterPro" id="IPR045087">
    <property type="entry name" value="Cu-oxidase_fam"/>
</dbReference>
<dbReference type="PROSITE" id="PS00079">
    <property type="entry name" value="MULTICOPPER_OXIDASE1"/>
    <property type="match status" value="1"/>
</dbReference>
<feature type="domain" description="Plastocyanin-like" evidence="9">
    <location>
        <begin position="360"/>
        <end position="487"/>
    </location>
</feature>
<dbReference type="GO" id="GO:0033573">
    <property type="term" value="C:high-affinity iron permease complex"/>
    <property type="evidence" value="ECO:0007669"/>
    <property type="project" value="TreeGrafter"/>
</dbReference>
<name>A0A1X2GA62_9FUNG</name>
<dbReference type="GO" id="GO:0033215">
    <property type="term" value="P:reductive iron assimilation"/>
    <property type="evidence" value="ECO:0007669"/>
    <property type="project" value="TreeGrafter"/>
</dbReference>
<feature type="domain" description="Plastocyanin-like" evidence="8">
    <location>
        <begin position="150"/>
        <end position="297"/>
    </location>
</feature>
<feature type="signal peptide" evidence="7">
    <location>
        <begin position="1"/>
        <end position="19"/>
    </location>
</feature>
<dbReference type="Pfam" id="PF07731">
    <property type="entry name" value="Cu-oxidase_2"/>
    <property type="match status" value="1"/>
</dbReference>
<dbReference type="InterPro" id="IPR002355">
    <property type="entry name" value="Cu_oxidase_Cu_BS"/>
</dbReference>
<dbReference type="GO" id="GO:0005507">
    <property type="term" value="F:copper ion binding"/>
    <property type="evidence" value="ECO:0007669"/>
    <property type="project" value="InterPro"/>
</dbReference>
<gene>
    <name evidence="11" type="ORF">DM01DRAFT_1338235</name>
</gene>
<evidence type="ECO:0000256" key="2">
    <source>
        <dbReference type="ARBA" id="ARBA00022723"/>
    </source>
</evidence>
<evidence type="ECO:0000256" key="7">
    <source>
        <dbReference type="SAM" id="SignalP"/>
    </source>
</evidence>
<evidence type="ECO:0000256" key="6">
    <source>
        <dbReference type="SAM" id="Phobius"/>
    </source>
</evidence>
<feature type="domain" description="Plastocyanin-like" evidence="10">
    <location>
        <begin position="28"/>
        <end position="141"/>
    </location>
</feature>
<dbReference type="GO" id="GO:0010106">
    <property type="term" value="P:cellular response to iron ion starvation"/>
    <property type="evidence" value="ECO:0007669"/>
    <property type="project" value="TreeGrafter"/>
</dbReference>
<keyword evidence="3 7" id="KW-0732">Signal</keyword>
<evidence type="ECO:0000259" key="9">
    <source>
        <dbReference type="Pfam" id="PF07731"/>
    </source>
</evidence>
<dbReference type="InterPro" id="IPR011706">
    <property type="entry name" value="Cu-oxidase_C"/>
</dbReference>
<comment type="caution">
    <text evidence="11">The sequence shown here is derived from an EMBL/GenBank/DDBJ whole genome shotgun (WGS) entry which is preliminary data.</text>
</comment>
<dbReference type="PANTHER" id="PTHR11709">
    <property type="entry name" value="MULTI-COPPER OXIDASE"/>
    <property type="match status" value="1"/>
</dbReference>
<dbReference type="InterPro" id="IPR001117">
    <property type="entry name" value="Cu-oxidase_2nd"/>
</dbReference>
<keyword evidence="12" id="KW-1185">Reference proteome</keyword>
<keyword evidence="4" id="KW-0560">Oxidoreductase</keyword>
<proteinExistence type="inferred from homology"/>
<keyword evidence="6" id="KW-0472">Membrane</keyword>
<dbReference type="Proteomes" id="UP000242146">
    <property type="component" value="Unassembled WGS sequence"/>
</dbReference>
<evidence type="ECO:0000256" key="4">
    <source>
        <dbReference type="ARBA" id="ARBA00023002"/>
    </source>
</evidence>
<dbReference type="Pfam" id="PF07732">
    <property type="entry name" value="Cu-oxidase_3"/>
    <property type="match status" value="1"/>
</dbReference>
<dbReference type="Pfam" id="PF00394">
    <property type="entry name" value="Cu-oxidase"/>
    <property type="match status" value="1"/>
</dbReference>
<dbReference type="PROSITE" id="PS00080">
    <property type="entry name" value="MULTICOPPER_OXIDASE2"/>
    <property type="match status" value="1"/>
</dbReference>
<sequence>MKTSLMSLVLGLGAGLSQAAIVTYNWNITYTNANPDGLFERRVVGVNGQWPPPPMNVTIGDTLVINAFNELDVPTALHAHGMFQNGTVWMDGPVGVTQCAIPPNHGLKYEFNITQHGTYWIHSHYKGQYMDGLRAPLILHNVNETYAYDEDLTVTVADWYHAQSDDNLNKFMNVYNPTGAEPVPQSGLINNNVNTSFSFVPGKTYRLRFINMSGFSTFIINMDNHTMDIIEVDGVESQRTTVNDFYLTAAQRISVLVTAKNDTSTNYYLHADMDTVMFDKMPEGLNPNITAPIRYNQGNNFGPSAGTGGVSTFDDFALVPYINATGLPNPDDHVNLTVSFEVTTDGFNRGMFNELPYLMPKVPTINTLLTIGNLSTNPDVYGPQSGTVMMDHLKFYEVVISNTDGNSHPFHMHGHVFYMVGRGEGTWQGDSSVIEWAKNPMSRDTMMVEGEKFRVIRFRADNIGAWFFHCHIDWHLESGLAATFIVGADVAQQRMSLPQDFLDVCTAGGNPATGNAAGKQGLDLSGVPSGVTLIPDGFTAKGKGAMAACILAALIGMGTIVWYAFTDPEKEARAIAENLKNKETTSVASTSSD</sequence>
<dbReference type="STRING" id="101127.A0A1X2GA62"/>
<evidence type="ECO:0000256" key="1">
    <source>
        <dbReference type="ARBA" id="ARBA00010609"/>
    </source>
</evidence>
<evidence type="ECO:0000259" key="8">
    <source>
        <dbReference type="Pfam" id="PF00394"/>
    </source>
</evidence>
<accession>A0A1X2GA62</accession>
<dbReference type="Gene3D" id="2.60.40.420">
    <property type="entry name" value="Cupredoxins - blue copper proteins"/>
    <property type="match status" value="3"/>
</dbReference>
<dbReference type="InterPro" id="IPR008972">
    <property type="entry name" value="Cupredoxin"/>
</dbReference>
<keyword evidence="6" id="KW-0812">Transmembrane</keyword>
<dbReference type="PANTHER" id="PTHR11709:SF361">
    <property type="entry name" value="IRON TRANSPORT MULTICOPPER OXIDASE FET3"/>
    <property type="match status" value="1"/>
</dbReference>
<keyword evidence="6" id="KW-1133">Transmembrane helix</keyword>
<dbReference type="EMBL" id="MCGT01000027">
    <property type="protein sequence ID" value="ORX49058.1"/>
    <property type="molecule type" value="Genomic_DNA"/>
</dbReference>
<evidence type="ECO:0000259" key="10">
    <source>
        <dbReference type="Pfam" id="PF07732"/>
    </source>
</evidence>
<dbReference type="InterPro" id="IPR011707">
    <property type="entry name" value="Cu-oxidase-like_N"/>
</dbReference>
<keyword evidence="5" id="KW-0186">Copper</keyword>
<evidence type="ECO:0000313" key="12">
    <source>
        <dbReference type="Proteomes" id="UP000242146"/>
    </source>
</evidence>
<feature type="chain" id="PRO_5013118014" evidence="7">
    <location>
        <begin position="20"/>
        <end position="593"/>
    </location>
</feature>
<dbReference type="AlphaFoldDB" id="A0A1X2GA62"/>
<dbReference type="CDD" id="cd13851">
    <property type="entry name" value="CuRO_1_Fet3p"/>
    <property type="match status" value="1"/>
</dbReference>
<keyword evidence="2" id="KW-0479">Metal-binding</keyword>
<organism evidence="11 12">
    <name type="scientific">Hesseltinella vesiculosa</name>
    <dbReference type="NCBI Taxonomy" id="101127"/>
    <lineage>
        <taxon>Eukaryota</taxon>
        <taxon>Fungi</taxon>
        <taxon>Fungi incertae sedis</taxon>
        <taxon>Mucoromycota</taxon>
        <taxon>Mucoromycotina</taxon>
        <taxon>Mucoromycetes</taxon>
        <taxon>Mucorales</taxon>
        <taxon>Cunninghamellaceae</taxon>
        <taxon>Hesseltinella</taxon>
    </lineage>
</organism>
<evidence type="ECO:0000256" key="5">
    <source>
        <dbReference type="ARBA" id="ARBA00023008"/>
    </source>
</evidence>